<sequence length="42" mass="4847">MAIQYKKNDELEKMLEGFASFPDFDGGDDPKPKKDKKEAEKK</sequence>
<comment type="caution">
    <text evidence="2">The sequence shown here is derived from an EMBL/GenBank/DDBJ whole genome shotgun (WGS) entry which is preliminary data.</text>
</comment>
<dbReference type="NCBIfam" id="NF040897">
    <property type="entry name" value="SPJ_0845_Nterm"/>
    <property type="match status" value="1"/>
</dbReference>
<evidence type="ECO:0000313" key="2">
    <source>
        <dbReference type="EMBL" id="ERJ78958.1"/>
    </source>
</evidence>
<dbReference type="AlphaFoldDB" id="U2KVT9"/>
<dbReference type="HOGENOM" id="CLU_199620_4_0_9"/>
<accession>U2KVT9</accession>
<dbReference type="GeneID" id="93925027"/>
<proteinExistence type="predicted"/>
<evidence type="ECO:0000313" key="3">
    <source>
        <dbReference type="Proteomes" id="UP000016617"/>
    </source>
</evidence>
<dbReference type="PATRIC" id="fig|1227275.3.peg.132"/>
<name>U2KVT9_9STRE</name>
<evidence type="ECO:0000256" key="1">
    <source>
        <dbReference type="SAM" id="MobiDB-lite"/>
    </source>
</evidence>
<gene>
    <name evidence="2" type="ORF">HMPREF1557_00148</name>
</gene>
<dbReference type="Proteomes" id="UP000016617">
    <property type="component" value="Unassembled WGS sequence"/>
</dbReference>
<dbReference type="RefSeq" id="WP_019769754.1">
    <property type="nucleotide sequence ID" value="NZ_KI259661.1"/>
</dbReference>
<feature type="compositionally biased region" description="Basic and acidic residues" evidence="1">
    <location>
        <begin position="28"/>
        <end position="42"/>
    </location>
</feature>
<dbReference type="EMBL" id="AWVA01000009">
    <property type="protein sequence ID" value="ERJ78958.1"/>
    <property type="molecule type" value="Genomic_DNA"/>
</dbReference>
<feature type="region of interest" description="Disordered" evidence="1">
    <location>
        <begin position="18"/>
        <end position="42"/>
    </location>
</feature>
<dbReference type="InterPro" id="IPR047909">
    <property type="entry name" value="SPJ_0845-like_N"/>
</dbReference>
<organism evidence="2 3">
    <name type="scientific">Streptococcus sobrinus W1703</name>
    <dbReference type="NCBI Taxonomy" id="1227275"/>
    <lineage>
        <taxon>Bacteria</taxon>
        <taxon>Bacillati</taxon>
        <taxon>Bacillota</taxon>
        <taxon>Bacilli</taxon>
        <taxon>Lactobacillales</taxon>
        <taxon>Streptococcaceae</taxon>
        <taxon>Streptococcus</taxon>
    </lineage>
</organism>
<reference evidence="2 3" key="1">
    <citation type="submission" date="2013-06" db="EMBL/GenBank/DDBJ databases">
        <authorList>
            <person name="Weinstock G."/>
            <person name="Sodergren E."/>
            <person name="Lobos E.A."/>
            <person name="Fulton L."/>
            <person name="Fulton R."/>
            <person name="Courtney L."/>
            <person name="Fronick C."/>
            <person name="O'Laughlin M."/>
            <person name="Godfrey J."/>
            <person name="Wilson R.M."/>
            <person name="Miner T."/>
            <person name="Farmer C."/>
            <person name="Delehaunty K."/>
            <person name="Cordes M."/>
            <person name="Minx P."/>
            <person name="Tomlinson C."/>
            <person name="Chen J."/>
            <person name="Wollam A."/>
            <person name="Pepin K.H."/>
            <person name="Bhonagiri V."/>
            <person name="Zhang X."/>
            <person name="Warren W."/>
            <person name="Mitreva M."/>
            <person name="Mardis E.R."/>
            <person name="Wilson R.K."/>
        </authorList>
    </citation>
    <scope>NUCLEOTIDE SEQUENCE [LARGE SCALE GENOMIC DNA]</scope>
    <source>
        <strain evidence="2 3">W1703</strain>
    </source>
</reference>
<protein>
    <submittedName>
        <fullName evidence="2">Uncharacterized protein</fullName>
    </submittedName>
</protein>